<evidence type="ECO:0000313" key="2">
    <source>
        <dbReference type="EMBL" id="KAL1400008.1"/>
    </source>
</evidence>
<gene>
    <name evidence="2" type="ORF">pipiens_007786</name>
    <name evidence="1" type="ORF">pipiens_017362</name>
</gene>
<name>A0ABD1DJV9_CULPP</name>
<protein>
    <submittedName>
        <fullName evidence="2">Uncharacterized protein</fullName>
    </submittedName>
</protein>
<evidence type="ECO:0000313" key="3">
    <source>
        <dbReference type="Proteomes" id="UP001562425"/>
    </source>
</evidence>
<organism evidence="2 3">
    <name type="scientific">Culex pipiens pipiens</name>
    <name type="common">Northern house mosquito</name>
    <dbReference type="NCBI Taxonomy" id="38569"/>
    <lineage>
        <taxon>Eukaryota</taxon>
        <taxon>Metazoa</taxon>
        <taxon>Ecdysozoa</taxon>
        <taxon>Arthropoda</taxon>
        <taxon>Hexapoda</taxon>
        <taxon>Insecta</taxon>
        <taxon>Pterygota</taxon>
        <taxon>Neoptera</taxon>
        <taxon>Endopterygota</taxon>
        <taxon>Diptera</taxon>
        <taxon>Nematocera</taxon>
        <taxon>Culicoidea</taxon>
        <taxon>Culicidae</taxon>
        <taxon>Culicinae</taxon>
        <taxon>Culicini</taxon>
        <taxon>Culex</taxon>
        <taxon>Culex</taxon>
    </lineage>
</organism>
<sequence>MVEFLNGQIELQSQPPFLLYLNGRLPVTNLRVLVLQQQRQPTTSEVPLFQIPMSSRCTRSIRSRSSIQLRRRRRIRKIVTGKITAEVSNLENSFKLMGILISTEPAPAQVLSTSSLLFLRDCVEELGHHP</sequence>
<dbReference type="EMBL" id="JBEHCU010012289">
    <property type="protein sequence ID" value="KAL1375674.1"/>
    <property type="molecule type" value="Genomic_DNA"/>
</dbReference>
<evidence type="ECO:0000313" key="1">
    <source>
        <dbReference type="EMBL" id="KAL1375674.1"/>
    </source>
</evidence>
<proteinExistence type="predicted"/>
<keyword evidence="3" id="KW-1185">Reference proteome</keyword>
<comment type="caution">
    <text evidence="2">The sequence shown here is derived from an EMBL/GenBank/DDBJ whole genome shotgun (WGS) entry which is preliminary data.</text>
</comment>
<dbReference type="Proteomes" id="UP001562425">
    <property type="component" value="Unassembled WGS sequence"/>
</dbReference>
<dbReference type="AlphaFoldDB" id="A0ABD1DJV9"/>
<dbReference type="EMBL" id="JBEHCU010005386">
    <property type="protein sequence ID" value="KAL1400008.1"/>
    <property type="molecule type" value="Genomic_DNA"/>
</dbReference>
<reference evidence="2 3" key="1">
    <citation type="submission" date="2024-05" db="EMBL/GenBank/DDBJ databases">
        <title>Culex pipiens pipiens assembly and annotation.</title>
        <authorList>
            <person name="Alout H."/>
            <person name="Durand T."/>
        </authorList>
    </citation>
    <scope>NUCLEOTIDE SEQUENCE [LARGE SCALE GENOMIC DNA]</scope>
    <source>
        <strain evidence="2">HA-2024</strain>
        <tissue evidence="2">Whole body</tissue>
    </source>
</reference>
<accession>A0ABD1DJV9</accession>